<evidence type="ECO:0000256" key="2">
    <source>
        <dbReference type="SAM" id="Phobius"/>
    </source>
</evidence>
<feature type="compositionally biased region" description="Pro residues" evidence="1">
    <location>
        <begin position="20"/>
        <end position="31"/>
    </location>
</feature>
<feature type="domain" description="DUF4190" evidence="3">
    <location>
        <begin position="79"/>
        <end position="132"/>
    </location>
</feature>
<dbReference type="RefSeq" id="WP_203908400.1">
    <property type="nucleotide sequence ID" value="NZ_BONY01000013.1"/>
</dbReference>
<reference evidence="5" key="1">
    <citation type="submission" date="2021-01" db="EMBL/GenBank/DDBJ databases">
        <title>Whole genome shotgun sequence of Rhizocola hellebori NBRC 109834.</title>
        <authorList>
            <person name="Komaki H."/>
            <person name="Tamura T."/>
        </authorList>
    </citation>
    <scope>NUCLEOTIDE SEQUENCE</scope>
    <source>
        <strain evidence="5">NBRC 109834</strain>
    </source>
</reference>
<dbReference type="Proteomes" id="UP000612899">
    <property type="component" value="Unassembled WGS sequence"/>
</dbReference>
<feature type="transmembrane region" description="Helical" evidence="2">
    <location>
        <begin position="116"/>
        <end position="138"/>
    </location>
</feature>
<dbReference type="Pfam" id="PF13828">
    <property type="entry name" value="DUF4190"/>
    <property type="match status" value="1"/>
</dbReference>
<keyword evidence="2" id="KW-1133">Transmembrane helix</keyword>
<evidence type="ECO:0000313" key="5">
    <source>
        <dbReference type="EMBL" id="GIH04519.1"/>
    </source>
</evidence>
<evidence type="ECO:0000259" key="4">
    <source>
        <dbReference type="Pfam" id="PF13845"/>
    </source>
</evidence>
<comment type="caution">
    <text evidence="5">The sequence shown here is derived from an EMBL/GenBank/DDBJ whole genome shotgun (WGS) entry which is preliminary data.</text>
</comment>
<proteinExistence type="predicted"/>
<feature type="domain" description="Septum formation-related" evidence="4">
    <location>
        <begin position="162"/>
        <end position="257"/>
    </location>
</feature>
<sequence length="271" mass="28670">MTTEPPEYPGNREPYRPYHDPPITPGSPLPGPAYASYNQPGYDDPVPGPAPYVPAPHAQPYTQLLSPQAVPSAGVNGFAVASFILSFCVGGLLLLSIIFGLVGLRQIERNGQSGRGYAIAGLLISVLWILAIAGAVFYTEYQEAKRDLTGNVTAEGNVAITDLKAGDCIKSLQLPDVLFTVTAVPCNQAHEGEVAGEFIIGGTIYPGEEGVTAQAAEKCEPIVREYTSPATLAKVSDIYFLGPRETDWNKGRKTVTCVAMTAATQIGSVKG</sequence>
<keyword evidence="6" id="KW-1185">Reference proteome</keyword>
<evidence type="ECO:0008006" key="7">
    <source>
        <dbReference type="Google" id="ProtNLM"/>
    </source>
</evidence>
<evidence type="ECO:0000259" key="3">
    <source>
        <dbReference type="Pfam" id="PF13828"/>
    </source>
</evidence>
<dbReference type="EMBL" id="BONY01000013">
    <property type="protein sequence ID" value="GIH04519.1"/>
    <property type="molecule type" value="Genomic_DNA"/>
</dbReference>
<keyword evidence="2" id="KW-0472">Membrane</keyword>
<gene>
    <name evidence="5" type="ORF">Rhe02_25860</name>
</gene>
<name>A0A8J3Q6X0_9ACTN</name>
<organism evidence="5 6">
    <name type="scientific">Rhizocola hellebori</name>
    <dbReference type="NCBI Taxonomy" id="1392758"/>
    <lineage>
        <taxon>Bacteria</taxon>
        <taxon>Bacillati</taxon>
        <taxon>Actinomycetota</taxon>
        <taxon>Actinomycetes</taxon>
        <taxon>Micromonosporales</taxon>
        <taxon>Micromonosporaceae</taxon>
        <taxon>Rhizocola</taxon>
    </lineage>
</organism>
<evidence type="ECO:0000256" key="1">
    <source>
        <dbReference type="SAM" id="MobiDB-lite"/>
    </source>
</evidence>
<dbReference type="InterPro" id="IPR025241">
    <property type="entry name" value="DUF4190"/>
</dbReference>
<accession>A0A8J3Q6X0</accession>
<feature type="transmembrane region" description="Helical" evidence="2">
    <location>
        <begin position="78"/>
        <end position="104"/>
    </location>
</feature>
<keyword evidence="2" id="KW-0812">Transmembrane</keyword>
<protein>
    <recommendedName>
        <fullName evidence="7">DUF4190 domain-containing protein</fullName>
    </recommendedName>
</protein>
<dbReference type="AlphaFoldDB" id="A0A8J3Q6X0"/>
<dbReference type="Pfam" id="PF13845">
    <property type="entry name" value="Septum_form"/>
    <property type="match status" value="1"/>
</dbReference>
<dbReference type="InterPro" id="IPR026004">
    <property type="entry name" value="Septum_form"/>
</dbReference>
<evidence type="ECO:0000313" key="6">
    <source>
        <dbReference type="Proteomes" id="UP000612899"/>
    </source>
</evidence>
<feature type="region of interest" description="Disordered" evidence="1">
    <location>
        <begin position="1"/>
        <end position="40"/>
    </location>
</feature>